<proteinExistence type="predicted"/>
<organism evidence="1 2">
    <name type="scientific">Ambispora gerdemannii</name>
    <dbReference type="NCBI Taxonomy" id="144530"/>
    <lineage>
        <taxon>Eukaryota</taxon>
        <taxon>Fungi</taxon>
        <taxon>Fungi incertae sedis</taxon>
        <taxon>Mucoromycota</taxon>
        <taxon>Glomeromycotina</taxon>
        <taxon>Glomeromycetes</taxon>
        <taxon>Archaeosporales</taxon>
        <taxon>Ambisporaceae</taxon>
        <taxon>Ambispora</taxon>
    </lineage>
</organism>
<reference evidence="1" key="1">
    <citation type="submission" date="2021-06" db="EMBL/GenBank/DDBJ databases">
        <authorList>
            <person name="Kallberg Y."/>
            <person name="Tangrot J."/>
            <person name="Rosling A."/>
        </authorList>
    </citation>
    <scope>NUCLEOTIDE SEQUENCE</scope>
    <source>
        <strain evidence="1">MT106</strain>
    </source>
</reference>
<dbReference type="Proteomes" id="UP000789831">
    <property type="component" value="Unassembled WGS sequence"/>
</dbReference>
<dbReference type="EMBL" id="CAJVPL010000696">
    <property type="protein sequence ID" value="CAG8522111.1"/>
    <property type="molecule type" value="Genomic_DNA"/>
</dbReference>
<protein>
    <submittedName>
        <fullName evidence="1">5145_t:CDS:1</fullName>
    </submittedName>
</protein>
<sequence>MPRGSRPDRALARKLESEHSHKQVHFHQLTFLEYGTITGGTFVAGLKREQKEQGERSSGMIKRLLPSKDLEEIWRLIMDRLNEKKHKIQAIGSRIIGQVLSGCEF</sequence>
<name>A0A9N9FBC9_9GLOM</name>
<keyword evidence="2" id="KW-1185">Reference proteome</keyword>
<evidence type="ECO:0000313" key="2">
    <source>
        <dbReference type="Proteomes" id="UP000789831"/>
    </source>
</evidence>
<comment type="caution">
    <text evidence="1">The sequence shown here is derived from an EMBL/GenBank/DDBJ whole genome shotgun (WGS) entry which is preliminary data.</text>
</comment>
<gene>
    <name evidence="1" type="ORF">AGERDE_LOCUS5290</name>
</gene>
<accession>A0A9N9FBC9</accession>
<dbReference type="OrthoDB" id="10574878at2759"/>
<evidence type="ECO:0000313" key="1">
    <source>
        <dbReference type="EMBL" id="CAG8522111.1"/>
    </source>
</evidence>
<dbReference type="AlphaFoldDB" id="A0A9N9FBC9"/>